<evidence type="ECO:0000259" key="1">
    <source>
        <dbReference type="Pfam" id="PF24626"/>
    </source>
</evidence>
<dbReference type="Gene3D" id="3.30.420.10">
    <property type="entry name" value="Ribonuclease H-like superfamily/Ribonuclease H"/>
    <property type="match status" value="1"/>
</dbReference>
<accession>A0A699HS73</accession>
<dbReference type="GO" id="GO:0003676">
    <property type="term" value="F:nucleic acid binding"/>
    <property type="evidence" value="ECO:0007669"/>
    <property type="project" value="InterPro"/>
</dbReference>
<organism evidence="2">
    <name type="scientific">Tanacetum cinerariifolium</name>
    <name type="common">Dalmatian daisy</name>
    <name type="synonym">Chrysanthemum cinerariifolium</name>
    <dbReference type="NCBI Taxonomy" id="118510"/>
    <lineage>
        <taxon>Eukaryota</taxon>
        <taxon>Viridiplantae</taxon>
        <taxon>Streptophyta</taxon>
        <taxon>Embryophyta</taxon>
        <taxon>Tracheophyta</taxon>
        <taxon>Spermatophyta</taxon>
        <taxon>Magnoliopsida</taxon>
        <taxon>eudicotyledons</taxon>
        <taxon>Gunneridae</taxon>
        <taxon>Pentapetalae</taxon>
        <taxon>asterids</taxon>
        <taxon>campanulids</taxon>
        <taxon>Asterales</taxon>
        <taxon>Asteraceae</taxon>
        <taxon>Asteroideae</taxon>
        <taxon>Anthemideae</taxon>
        <taxon>Anthemidinae</taxon>
        <taxon>Tanacetum</taxon>
    </lineage>
</organism>
<name>A0A699HS73_TANCI</name>
<dbReference type="EMBL" id="BKCJ010199013">
    <property type="protein sequence ID" value="GEY67357.1"/>
    <property type="molecule type" value="Genomic_DNA"/>
</dbReference>
<dbReference type="Pfam" id="PF24626">
    <property type="entry name" value="SH3_Tf2-1"/>
    <property type="match status" value="1"/>
</dbReference>
<protein>
    <submittedName>
        <fullName evidence="2">Putative reverse transcriptase domain-containing protein</fullName>
    </submittedName>
</protein>
<dbReference type="AlphaFoldDB" id="A0A699HS73"/>
<keyword evidence="2" id="KW-0695">RNA-directed DNA polymerase</keyword>
<keyword evidence="2" id="KW-0808">Transferase</keyword>
<dbReference type="SUPFAM" id="SSF53098">
    <property type="entry name" value="Ribonuclease H-like"/>
    <property type="match status" value="1"/>
</dbReference>
<comment type="caution">
    <text evidence="2">The sequence shown here is derived from an EMBL/GenBank/DDBJ whole genome shotgun (WGS) entry which is preliminary data.</text>
</comment>
<dbReference type="InterPro" id="IPR012337">
    <property type="entry name" value="RNaseH-like_sf"/>
</dbReference>
<reference evidence="2" key="1">
    <citation type="journal article" date="2019" name="Sci. Rep.">
        <title>Draft genome of Tanacetum cinerariifolium, the natural source of mosquito coil.</title>
        <authorList>
            <person name="Yamashiro T."/>
            <person name="Shiraishi A."/>
            <person name="Satake H."/>
            <person name="Nakayama K."/>
        </authorList>
    </citation>
    <scope>NUCLEOTIDE SEQUENCE</scope>
</reference>
<dbReference type="InterPro" id="IPR036397">
    <property type="entry name" value="RNaseH_sf"/>
</dbReference>
<dbReference type="InterPro" id="IPR056924">
    <property type="entry name" value="SH3_Tf2-1"/>
</dbReference>
<keyword evidence="2" id="KW-0548">Nucleotidyltransferase</keyword>
<evidence type="ECO:0000313" key="2">
    <source>
        <dbReference type="EMBL" id="GEY67357.1"/>
    </source>
</evidence>
<feature type="domain" description="Tf2-1-like SH3-like" evidence="1">
    <location>
        <begin position="96"/>
        <end position="129"/>
    </location>
</feature>
<dbReference type="GO" id="GO:0003964">
    <property type="term" value="F:RNA-directed DNA polymerase activity"/>
    <property type="evidence" value="ECO:0007669"/>
    <property type="project" value="UniProtKB-KW"/>
</dbReference>
<dbReference type="PANTHER" id="PTHR46148:SF59">
    <property type="entry name" value="NUCLEOTIDYLTRANSFERASE, RIBONUCLEASE H"/>
    <property type="match status" value="1"/>
</dbReference>
<sequence length="208" mass="24321">MKKMDSMEKLTRPYLKEIMCRHGVPVLIISNRDSHFTSGFWRSLQETLGTNLDISTAYHPQMDGQRKKTARSRQKSYVDKRAKPLEFEVGDMVLLKILARVGLVAYTLELPEELKRIHSTFHVSNLKNCLAKGDVAVQMDEIQLDDKLHIIEEPVKLVDRDVKRLRQSWIPIVKVRWNSQRGPEYTWKCEDQIKKKYPHLFTSKDEAS</sequence>
<proteinExistence type="predicted"/>
<gene>
    <name evidence="2" type="ORF">Tci_439331</name>
</gene>
<dbReference type="PANTHER" id="PTHR46148">
    <property type="entry name" value="CHROMO DOMAIN-CONTAINING PROTEIN"/>
    <property type="match status" value="1"/>
</dbReference>